<evidence type="ECO:0000259" key="8">
    <source>
        <dbReference type="PROSITE" id="PS50850"/>
    </source>
</evidence>
<dbReference type="InterPro" id="IPR011701">
    <property type="entry name" value="MFS"/>
</dbReference>
<evidence type="ECO:0000313" key="9">
    <source>
        <dbReference type="EMBL" id="QPM75409.1"/>
    </source>
</evidence>
<feature type="transmembrane region" description="Helical" evidence="7">
    <location>
        <begin position="46"/>
        <end position="66"/>
    </location>
</feature>
<feature type="transmembrane region" description="Helical" evidence="7">
    <location>
        <begin position="326"/>
        <end position="345"/>
    </location>
</feature>
<organism evidence="9 10">
    <name type="scientific">Staphylococcus lloydii</name>
    <dbReference type="NCBI Taxonomy" id="2781774"/>
    <lineage>
        <taxon>Bacteria</taxon>
        <taxon>Bacillati</taxon>
        <taxon>Bacillota</taxon>
        <taxon>Bacilli</taxon>
        <taxon>Bacillales</taxon>
        <taxon>Staphylococcaceae</taxon>
        <taxon>Staphylococcus</taxon>
    </lineage>
</organism>
<dbReference type="PANTHER" id="PTHR42718">
    <property type="entry name" value="MAJOR FACILITATOR SUPERFAMILY MULTIDRUG TRANSPORTER MFSC"/>
    <property type="match status" value="1"/>
</dbReference>
<feature type="transmembrane region" description="Helical" evidence="7">
    <location>
        <begin position="351"/>
        <end position="373"/>
    </location>
</feature>
<comment type="subcellular location">
    <subcellularLocation>
        <location evidence="1">Cell membrane</location>
        <topology evidence="1">Multi-pass membrane protein</topology>
    </subcellularLocation>
</comment>
<protein>
    <submittedName>
        <fullName evidence="9">MFS transporter</fullName>
    </submittedName>
</protein>
<gene>
    <name evidence="9" type="ORF">ISP08_01355</name>
</gene>
<dbReference type="PANTHER" id="PTHR42718:SF46">
    <property type="entry name" value="BLR6921 PROTEIN"/>
    <property type="match status" value="1"/>
</dbReference>
<dbReference type="GO" id="GO:0022857">
    <property type="term" value="F:transmembrane transporter activity"/>
    <property type="evidence" value="ECO:0007669"/>
    <property type="project" value="InterPro"/>
</dbReference>
<dbReference type="CDD" id="cd17321">
    <property type="entry name" value="MFS_MMR_MDR_like"/>
    <property type="match status" value="1"/>
</dbReference>
<feature type="transmembrane region" description="Helical" evidence="7">
    <location>
        <begin position="394"/>
        <end position="414"/>
    </location>
</feature>
<keyword evidence="4 7" id="KW-0812">Transmembrane</keyword>
<feature type="transmembrane region" description="Helical" evidence="7">
    <location>
        <begin position="426"/>
        <end position="447"/>
    </location>
</feature>
<keyword evidence="3" id="KW-1003">Cell membrane</keyword>
<feature type="transmembrane region" description="Helical" evidence="7">
    <location>
        <begin position="261"/>
        <end position="286"/>
    </location>
</feature>
<dbReference type="Gene3D" id="1.20.1720.10">
    <property type="entry name" value="Multidrug resistance protein D"/>
    <property type="match status" value="1"/>
</dbReference>
<keyword evidence="10" id="KW-1185">Reference proteome</keyword>
<accession>A0A7T1B0B0</accession>
<dbReference type="KEGG" id="sllo:ISP08_01355"/>
<evidence type="ECO:0000256" key="7">
    <source>
        <dbReference type="SAM" id="Phobius"/>
    </source>
</evidence>
<dbReference type="PRINTS" id="PR01036">
    <property type="entry name" value="TCRTETB"/>
</dbReference>
<dbReference type="GO" id="GO:0005886">
    <property type="term" value="C:plasma membrane"/>
    <property type="evidence" value="ECO:0007669"/>
    <property type="project" value="UniProtKB-SubCell"/>
</dbReference>
<evidence type="ECO:0000256" key="2">
    <source>
        <dbReference type="ARBA" id="ARBA00022448"/>
    </source>
</evidence>
<feature type="transmembrane region" description="Helical" evidence="7">
    <location>
        <begin position="78"/>
        <end position="97"/>
    </location>
</feature>
<dbReference type="AlphaFoldDB" id="A0A7T1B0B0"/>
<feature type="domain" description="Major facilitator superfamily (MFS) profile" evidence="8">
    <location>
        <begin position="12"/>
        <end position="450"/>
    </location>
</feature>
<dbReference type="InterPro" id="IPR036259">
    <property type="entry name" value="MFS_trans_sf"/>
</dbReference>
<evidence type="ECO:0000256" key="5">
    <source>
        <dbReference type="ARBA" id="ARBA00022989"/>
    </source>
</evidence>
<feature type="transmembrane region" description="Helical" evidence="7">
    <location>
        <begin position="292"/>
        <end position="314"/>
    </location>
</feature>
<sequence>MKIINTTNEKLIVLVTCLGMFLSTLDTGIINVALPTLTKEFDSNLTILMWTVTLYTLMLVSFIIMFGKLGDAIGKMKIFNLGVILFGFSSLLCALSSTEFLLIAFRGMQGIGASMVQATAAALIGTQISNQKQGKALGIFSIAIGLGPIFGPSLGSFLLNFSSWPMLFLINIPFVLLIIVINQFLMKNIKEKTGKLNFDFLGNGLLIIMLSTLILAITFLKSKVALILIAVCLLSLWSFIKYEKRIMNPLVPLSWLSNKYLLSLLYGIFTLGGSMALGFVIPPFYIEQNLKLNSLIVGFVNLSAPLGMVISSHFSNKLINKFHNQSLLMISIMLMGLTYLIIGLIQDNILIWQLIVLLTMFGIGCGIYLPINTGSLLNLVKQSQQATAGSLQRMVQNLGIALYSAISSFVITISNNYGNSIQGYKILWITASITLLISFIVTLKMLVNNQNINKKLNR</sequence>
<evidence type="ECO:0000256" key="4">
    <source>
        <dbReference type="ARBA" id="ARBA00022692"/>
    </source>
</evidence>
<dbReference type="Proteomes" id="UP000594455">
    <property type="component" value="Chromosome"/>
</dbReference>
<feature type="transmembrane region" description="Helical" evidence="7">
    <location>
        <begin position="198"/>
        <end position="218"/>
    </location>
</feature>
<keyword evidence="2" id="KW-0813">Transport</keyword>
<dbReference type="PROSITE" id="PS50850">
    <property type="entry name" value="MFS"/>
    <property type="match status" value="1"/>
</dbReference>
<keyword evidence="6 7" id="KW-0472">Membrane</keyword>
<dbReference type="InterPro" id="IPR020846">
    <property type="entry name" value="MFS_dom"/>
</dbReference>
<feature type="transmembrane region" description="Helical" evidence="7">
    <location>
        <begin position="136"/>
        <end position="158"/>
    </location>
</feature>
<dbReference type="EMBL" id="CP064056">
    <property type="protein sequence ID" value="QPM75409.1"/>
    <property type="molecule type" value="Genomic_DNA"/>
</dbReference>
<dbReference type="SUPFAM" id="SSF103473">
    <property type="entry name" value="MFS general substrate transporter"/>
    <property type="match status" value="1"/>
</dbReference>
<feature type="transmembrane region" description="Helical" evidence="7">
    <location>
        <begin position="103"/>
        <end position="124"/>
    </location>
</feature>
<evidence type="ECO:0000313" key="10">
    <source>
        <dbReference type="Proteomes" id="UP000594455"/>
    </source>
</evidence>
<proteinExistence type="predicted"/>
<evidence type="ECO:0000256" key="3">
    <source>
        <dbReference type="ARBA" id="ARBA00022475"/>
    </source>
</evidence>
<name>A0A7T1B0B0_9STAP</name>
<keyword evidence="5 7" id="KW-1133">Transmembrane helix</keyword>
<dbReference type="Pfam" id="PF07690">
    <property type="entry name" value="MFS_1"/>
    <property type="match status" value="2"/>
</dbReference>
<feature type="transmembrane region" description="Helical" evidence="7">
    <location>
        <begin position="224"/>
        <end position="240"/>
    </location>
</feature>
<feature type="transmembrane region" description="Helical" evidence="7">
    <location>
        <begin position="164"/>
        <end position="186"/>
    </location>
</feature>
<feature type="transmembrane region" description="Helical" evidence="7">
    <location>
        <begin position="12"/>
        <end position="34"/>
    </location>
</feature>
<dbReference type="RefSeq" id="WP_195719072.1">
    <property type="nucleotide sequence ID" value="NZ_CP064056.1"/>
</dbReference>
<evidence type="ECO:0000256" key="1">
    <source>
        <dbReference type="ARBA" id="ARBA00004651"/>
    </source>
</evidence>
<dbReference type="Gene3D" id="1.20.1250.20">
    <property type="entry name" value="MFS general substrate transporter like domains"/>
    <property type="match status" value="1"/>
</dbReference>
<reference evidence="9 10" key="1">
    <citation type="submission" date="2020-10" db="EMBL/GenBank/DDBJ databases">
        <title>Closed genome sequences of Staphylococcus lloydii sp. nov. and Staphylococcus durrellii sp. nov. Isolated from Captive Fruit Bats (Pteropus livingstonii).</title>
        <authorList>
            <person name="Fountain K."/>
        </authorList>
    </citation>
    <scope>NUCLEOTIDE SEQUENCE [LARGE SCALE GENOMIC DNA]</scope>
    <source>
        <strain evidence="9 10">23_2_7_LY</strain>
    </source>
</reference>
<evidence type="ECO:0000256" key="6">
    <source>
        <dbReference type="ARBA" id="ARBA00023136"/>
    </source>
</evidence>